<name>A0AAN8MXX8_9PEZI</name>
<gene>
    <name evidence="1" type="ORF">TWF718_004670</name>
</gene>
<accession>A0AAN8MXX8</accession>
<proteinExistence type="predicted"/>
<organism evidence="1 2">
    <name type="scientific">Orbilia javanica</name>
    <dbReference type="NCBI Taxonomy" id="47235"/>
    <lineage>
        <taxon>Eukaryota</taxon>
        <taxon>Fungi</taxon>
        <taxon>Dikarya</taxon>
        <taxon>Ascomycota</taxon>
        <taxon>Pezizomycotina</taxon>
        <taxon>Orbiliomycetes</taxon>
        <taxon>Orbiliales</taxon>
        <taxon>Orbiliaceae</taxon>
        <taxon>Orbilia</taxon>
    </lineage>
</organism>
<dbReference type="AlphaFoldDB" id="A0AAN8MXX8"/>
<dbReference type="EMBL" id="JAVHNR010000002">
    <property type="protein sequence ID" value="KAK6351512.1"/>
    <property type="molecule type" value="Genomic_DNA"/>
</dbReference>
<protein>
    <submittedName>
        <fullName evidence="1">Uncharacterized protein</fullName>
    </submittedName>
</protein>
<dbReference type="Proteomes" id="UP001313282">
    <property type="component" value="Unassembled WGS sequence"/>
</dbReference>
<comment type="caution">
    <text evidence="1">The sequence shown here is derived from an EMBL/GenBank/DDBJ whole genome shotgun (WGS) entry which is preliminary data.</text>
</comment>
<evidence type="ECO:0000313" key="1">
    <source>
        <dbReference type="EMBL" id="KAK6351512.1"/>
    </source>
</evidence>
<evidence type="ECO:0000313" key="2">
    <source>
        <dbReference type="Proteomes" id="UP001313282"/>
    </source>
</evidence>
<sequence>MLLVLAQVAPLDDNLQVVEFIFALKRSAGMIDTSGLVPRPGTNGFKIEQVGALVDFKVDSESEEGTLGNVESYVDGVYKIKLLDSEEIVEVPEGNVTKLEPIRMMNTSGHIFRS</sequence>
<keyword evidence="2" id="KW-1185">Reference proteome</keyword>
<reference evidence="1 2" key="1">
    <citation type="submission" date="2019-10" db="EMBL/GenBank/DDBJ databases">
        <authorList>
            <person name="Palmer J.M."/>
        </authorList>
    </citation>
    <scope>NUCLEOTIDE SEQUENCE [LARGE SCALE GENOMIC DNA]</scope>
    <source>
        <strain evidence="1 2">TWF718</strain>
    </source>
</reference>